<proteinExistence type="predicted"/>
<dbReference type="SMART" id="SM00062">
    <property type="entry name" value="PBPb"/>
    <property type="match status" value="1"/>
</dbReference>
<dbReference type="OrthoDB" id="3181812at2"/>
<sequence length="268" mass="28133">MDASIARDLAPTGTLRASINLGNPVLAQGTAELPSGITVDLSREIAARLGVPVSFVCFDAARDSFDALRNGVADIAFLAIEPARATEVWFTEPYVIIEGVYAVPNDSAIVDAEGVDRAGVRIGVKEGSAYDLFLSRTLTHAEVVRGRDGIDAFRESDLEVAAGIRQPLSLAVSDDPSLRMLEPAFMQIRQAVATTRGSSSEVQRYLLTTVEACKADGFVARALERSGHDPALAAPPAAAADQSTTRTSGSTDSSSGPSPRSTSTTRPA</sequence>
<dbReference type="Proteomes" id="UP000320216">
    <property type="component" value="Chromosome"/>
</dbReference>
<feature type="compositionally biased region" description="Low complexity" evidence="2">
    <location>
        <begin position="230"/>
        <end position="268"/>
    </location>
</feature>
<name>A0A5B8M3J0_9MICO</name>
<reference evidence="4 5" key="1">
    <citation type="submission" date="2019-07" db="EMBL/GenBank/DDBJ databases">
        <title>Full genome sequence of Humibacter sp. WJ7-1.</title>
        <authorList>
            <person name="Im W.-T."/>
        </authorList>
    </citation>
    <scope>NUCLEOTIDE SEQUENCE [LARGE SCALE GENOMIC DNA]</scope>
    <source>
        <strain evidence="4 5">WJ7-1</strain>
    </source>
</reference>
<evidence type="ECO:0000256" key="2">
    <source>
        <dbReference type="SAM" id="MobiDB-lite"/>
    </source>
</evidence>
<dbReference type="KEGG" id="huw:FPZ11_11880"/>
<accession>A0A5B8M3J0</accession>
<keyword evidence="5" id="KW-1185">Reference proteome</keyword>
<gene>
    <name evidence="4" type="ORF">FPZ11_11880</name>
</gene>
<evidence type="ECO:0000256" key="1">
    <source>
        <dbReference type="ARBA" id="ARBA00022729"/>
    </source>
</evidence>
<dbReference type="AlphaFoldDB" id="A0A5B8M3J0"/>
<dbReference type="Gene3D" id="3.40.190.10">
    <property type="entry name" value="Periplasmic binding protein-like II"/>
    <property type="match status" value="2"/>
</dbReference>
<feature type="domain" description="Solute-binding protein family 3/N-terminal" evidence="3">
    <location>
        <begin position="14"/>
        <end position="230"/>
    </location>
</feature>
<feature type="region of interest" description="Disordered" evidence="2">
    <location>
        <begin position="229"/>
        <end position="268"/>
    </location>
</feature>
<dbReference type="PANTHER" id="PTHR35936:SF17">
    <property type="entry name" value="ARGININE-BINDING EXTRACELLULAR PROTEIN ARTP"/>
    <property type="match status" value="1"/>
</dbReference>
<dbReference type="InterPro" id="IPR001638">
    <property type="entry name" value="Solute-binding_3/MltF_N"/>
</dbReference>
<keyword evidence="1" id="KW-0732">Signal</keyword>
<evidence type="ECO:0000313" key="4">
    <source>
        <dbReference type="EMBL" id="QDZ15368.1"/>
    </source>
</evidence>
<dbReference type="PANTHER" id="PTHR35936">
    <property type="entry name" value="MEMBRANE-BOUND LYTIC MUREIN TRANSGLYCOSYLASE F"/>
    <property type="match status" value="1"/>
</dbReference>
<dbReference type="RefSeq" id="WP_146321179.1">
    <property type="nucleotide sequence ID" value="NZ_CP042305.1"/>
</dbReference>
<protein>
    <submittedName>
        <fullName evidence="4">Transporter substrate-binding domain-containing protein</fullName>
    </submittedName>
</protein>
<organism evidence="4 5">
    <name type="scientific">Humibacter ginsenosidimutans</name>
    <dbReference type="NCBI Taxonomy" id="2599293"/>
    <lineage>
        <taxon>Bacteria</taxon>
        <taxon>Bacillati</taxon>
        <taxon>Actinomycetota</taxon>
        <taxon>Actinomycetes</taxon>
        <taxon>Micrococcales</taxon>
        <taxon>Microbacteriaceae</taxon>
        <taxon>Humibacter</taxon>
    </lineage>
</organism>
<evidence type="ECO:0000259" key="3">
    <source>
        <dbReference type="SMART" id="SM00062"/>
    </source>
</evidence>
<dbReference type="Pfam" id="PF00497">
    <property type="entry name" value="SBP_bac_3"/>
    <property type="match status" value="1"/>
</dbReference>
<dbReference type="EMBL" id="CP042305">
    <property type="protein sequence ID" value="QDZ15368.1"/>
    <property type="molecule type" value="Genomic_DNA"/>
</dbReference>
<dbReference type="SUPFAM" id="SSF53850">
    <property type="entry name" value="Periplasmic binding protein-like II"/>
    <property type="match status" value="1"/>
</dbReference>
<evidence type="ECO:0000313" key="5">
    <source>
        <dbReference type="Proteomes" id="UP000320216"/>
    </source>
</evidence>